<keyword evidence="5" id="KW-0732">Signal</keyword>
<evidence type="ECO:0000256" key="5">
    <source>
        <dbReference type="SAM" id="SignalP"/>
    </source>
</evidence>
<dbReference type="InterPro" id="IPR001005">
    <property type="entry name" value="SANT/Myb"/>
</dbReference>
<evidence type="ECO:0000259" key="6">
    <source>
        <dbReference type="PROSITE" id="PS51294"/>
    </source>
</evidence>
<organism evidence="7 8">
    <name type="scientific">Musa troglodytarum</name>
    <name type="common">fe'i banana</name>
    <dbReference type="NCBI Taxonomy" id="320322"/>
    <lineage>
        <taxon>Eukaryota</taxon>
        <taxon>Viridiplantae</taxon>
        <taxon>Streptophyta</taxon>
        <taxon>Embryophyta</taxon>
        <taxon>Tracheophyta</taxon>
        <taxon>Spermatophyta</taxon>
        <taxon>Magnoliopsida</taxon>
        <taxon>Liliopsida</taxon>
        <taxon>Zingiberales</taxon>
        <taxon>Musaceae</taxon>
        <taxon>Musa</taxon>
    </lineage>
</organism>
<dbReference type="Gene3D" id="1.10.10.60">
    <property type="entry name" value="Homeodomain-like"/>
    <property type="match status" value="1"/>
</dbReference>
<proteinExistence type="predicted"/>
<dbReference type="FunFam" id="1.10.10.60:FF:000002">
    <property type="entry name" value="Myb family transcription factor"/>
    <property type="match status" value="1"/>
</dbReference>
<dbReference type="SUPFAM" id="SSF46689">
    <property type="entry name" value="Homeodomain-like"/>
    <property type="match status" value="1"/>
</dbReference>
<protein>
    <recommendedName>
        <fullName evidence="6">HTH myb-type domain-containing protein</fullName>
    </recommendedName>
</protein>
<dbReference type="Pfam" id="PF00249">
    <property type="entry name" value="Myb_DNA-binding"/>
    <property type="match status" value="1"/>
</dbReference>
<evidence type="ECO:0000313" key="7">
    <source>
        <dbReference type="EMBL" id="URE05230.1"/>
    </source>
</evidence>
<evidence type="ECO:0000256" key="3">
    <source>
        <dbReference type="ARBA" id="ARBA00023163"/>
    </source>
</evidence>
<dbReference type="PANTHER" id="PTHR31314">
    <property type="entry name" value="MYB FAMILY TRANSCRIPTION FACTOR PHL7-LIKE"/>
    <property type="match status" value="1"/>
</dbReference>
<keyword evidence="3" id="KW-0804">Transcription</keyword>
<dbReference type="PANTHER" id="PTHR31314:SF188">
    <property type="entry name" value="TRANSCRIPTION FACTOR KAN2 ISOFORM X1-RELATED"/>
    <property type="match status" value="1"/>
</dbReference>
<dbReference type="GO" id="GO:0003700">
    <property type="term" value="F:DNA-binding transcription factor activity"/>
    <property type="evidence" value="ECO:0007669"/>
    <property type="project" value="InterPro"/>
</dbReference>
<keyword evidence="4" id="KW-0539">Nucleus</keyword>
<dbReference type="GO" id="GO:0003677">
    <property type="term" value="F:DNA binding"/>
    <property type="evidence" value="ECO:0007669"/>
    <property type="project" value="UniProtKB-KW"/>
</dbReference>
<dbReference type="InterPro" id="IPR046955">
    <property type="entry name" value="PHR1-like"/>
</dbReference>
<evidence type="ECO:0000313" key="8">
    <source>
        <dbReference type="Proteomes" id="UP001055439"/>
    </source>
</evidence>
<name>A0A9E7FZE4_9LILI</name>
<keyword evidence="2" id="KW-0238">DNA-binding</keyword>
<accession>A0A9E7FZE4</accession>
<feature type="signal peptide" evidence="5">
    <location>
        <begin position="1"/>
        <end position="26"/>
    </location>
</feature>
<dbReference type="NCBIfam" id="TIGR01557">
    <property type="entry name" value="myb_SHAQKYF"/>
    <property type="match status" value="1"/>
</dbReference>
<dbReference type="OrthoDB" id="737745at2759"/>
<dbReference type="InterPro" id="IPR006447">
    <property type="entry name" value="Myb_dom_plants"/>
</dbReference>
<sequence>MLSMLMFYAHGFVMILNCACFFPVNSSITSYKYVPNLRGRQDKVSEMGNFGRNSGAVRQYTRSKVPRLRWTPDLHHCFVNAIERLGGQEKATPKLVLQMMDVRGLTISHVKSHLQMYRSLRNDMGRQELQVRKHLCFDNDSNGDERSDDASCTDSKPTTEFHSRFLYATLPPVKSSLCPNLCSSLTNRQCSQGVVERVTSWYCYDTCMQALGVEGGAQEEGLWWQKDAAPIEAFHHPAPKLKVPGSNRQCNQGLVERVTSWSCYDTCMQALGVEGGAQEEGLRWQKDAAPTMAFHHPAPKLKVPGFRAEESIPFQANILNGKQHCQESFKDGSYESPAITKEPLEGEEPYNCSLSLSLSLYSTPRSAAASKESLGFFSSSGRSIAECSGCCDGGQRVNLDLSMSICGS</sequence>
<gene>
    <name evidence="7" type="ORF">MUK42_19903</name>
</gene>
<keyword evidence="1" id="KW-0805">Transcription regulation</keyword>
<feature type="domain" description="HTH myb-type" evidence="6">
    <location>
        <begin position="62"/>
        <end position="122"/>
    </location>
</feature>
<dbReference type="InterPro" id="IPR009057">
    <property type="entry name" value="Homeodomain-like_sf"/>
</dbReference>
<dbReference type="PROSITE" id="PS51294">
    <property type="entry name" value="HTH_MYB"/>
    <property type="match status" value="1"/>
</dbReference>
<feature type="chain" id="PRO_5039001487" description="HTH myb-type domain-containing protein" evidence="5">
    <location>
        <begin position="27"/>
        <end position="408"/>
    </location>
</feature>
<dbReference type="Proteomes" id="UP001055439">
    <property type="component" value="Chromosome 5"/>
</dbReference>
<dbReference type="EMBL" id="CP097507">
    <property type="protein sequence ID" value="URE05230.1"/>
    <property type="molecule type" value="Genomic_DNA"/>
</dbReference>
<dbReference type="InterPro" id="IPR017930">
    <property type="entry name" value="Myb_dom"/>
</dbReference>
<reference evidence="7" key="1">
    <citation type="submission" date="2022-05" db="EMBL/GenBank/DDBJ databases">
        <title>The Musa troglodytarum L. genome provides insights into the mechanism of non-climacteric behaviour and enrichment of carotenoids.</title>
        <authorList>
            <person name="Wang J."/>
        </authorList>
    </citation>
    <scope>NUCLEOTIDE SEQUENCE</scope>
    <source>
        <tissue evidence="7">Leaf</tissue>
    </source>
</reference>
<keyword evidence="8" id="KW-1185">Reference proteome</keyword>
<evidence type="ECO:0000256" key="4">
    <source>
        <dbReference type="ARBA" id="ARBA00023242"/>
    </source>
</evidence>
<evidence type="ECO:0000256" key="2">
    <source>
        <dbReference type="ARBA" id="ARBA00023125"/>
    </source>
</evidence>
<evidence type="ECO:0000256" key="1">
    <source>
        <dbReference type="ARBA" id="ARBA00023015"/>
    </source>
</evidence>
<dbReference type="AlphaFoldDB" id="A0A9E7FZE4"/>